<name>A0A328WKH9_9FLAO</name>
<dbReference type="RefSeq" id="WP_112086966.1">
    <property type="nucleotide sequence ID" value="NZ_QLSV01000014.1"/>
</dbReference>
<protein>
    <submittedName>
        <fullName evidence="1">Uncharacterized protein</fullName>
    </submittedName>
</protein>
<gene>
    <name evidence="1" type="ORF">B0I10_11470</name>
</gene>
<dbReference type="PROSITE" id="PS51257">
    <property type="entry name" value="PROKAR_LIPOPROTEIN"/>
    <property type="match status" value="1"/>
</dbReference>
<evidence type="ECO:0000313" key="1">
    <source>
        <dbReference type="EMBL" id="RAR46852.1"/>
    </source>
</evidence>
<dbReference type="AlphaFoldDB" id="A0A328WKH9"/>
<sequence length="214" mass="25084">MYKKIYFLIVLLISTSTLFSCLEAVKESQKVILESQKPALEGKFFPIESQGIRLFLPKEFKKLTKAEYLELVDETEDSLNVDIEKERLAKLYQSGHDIFLFQHTTSGSILSLVPTEYFKFNKADAQMLLNQIRYSHDQVNAQTGMLFNKQEARFFETKEAQIFKAIYKVIVPKNEFEFHKQVYFVSFNKKSFALTLETPFVVDFDPYLEKIRIL</sequence>
<keyword evidence="2" id="KW-1185">Reference proteome</keyword>
<accession>A0A328WKH9</accession>
<proteinExistence type="predicted"/>
<organism evidence="1 2">
    <name type="scientific">Flavobacterium lacus</name>
    <dbReference type="NCBI Taxonomy" id="1353778"/>
    <lineage>
        <taxon>Bacteria</taxon>
        <taxon>Pseudomonadati</taxon>
        <taxon>Bacteroidota</taxon>
        <taxon>Flavobacteriia</taxon>
        <taxon>Flavobacteriales</taxon>
        <taxon>Flavobacteriaceae</taxon>
        <taxon>Flavobacterium</taxon>
    </lineage>
</organism>
<evidence type="ECO:0000313" key="2">
    <source>
        <dbReference type="Proteomes" id="UP000249518"/>
    </source>
</evidence>
<dbReference type="EMBL" id="QLSV01000014">
    <property type="protein sequence ID" value="RAR46852.1"/>
    <property type="molecule type" value="Genomic_DNA"/>
</dbReference>
<comment type="caution">
    <text evidence="1">The sequence shown here is derived from an EMBL/GenBank/DDBJ whole genome shotgun (WGS) entry which is preliminary data.</text>
</comment>
<reference evidence="1 2" key="1">
    <citation type="submission" date="2018-06" db="EMBL/GenBank/DDBJ databases">
        <title>Genomic Encyclopedia of Type Strains, Phase III (KMG-III): the genomes of soil and plant-associated and newly described type strains.</title>
        <authorList>
            <person name="Whitman W."/>
        </authorList>
    </citation>
    <scope>NUCLEOTIDE SEQUENCE [LARGE SCALE GENOMIC DNA]</scope>
    <source>
        <strain evidence="1 2">CGMCC 1.12504</strain>
    </source>
</reference>
<dbReference type="OrthoDB" id="1436148at2"/>
<dbReference type="Proteomes" id="UP000249518">
    <property type="component" value="Unassembled WGS sequence"/>
</dbReference>